<proteinExistence type="predicted"/>
<dbReference type="GO" id="GO:0003677">
    <property type="term" value="F:DNA binding"/>
    <property type="evidence" value="ECO:0007669"/>
    <property type="project" value="InterPro"/>
</dbReference>
<gene>
    <name evidence="2" type="ORF">SDC9_65056</name>
</gene>
<feature type="domain" description="HTH cro/C1-type" evidence="1">
    <location>
        <begin position="25"/>
        <end position="64"/>
    </location>
</feature>
<evidence type="ECO:0000259" key="1">
    <source>
        <dbReference type="PROSITE" id="PS50943"/>
    </source>
</evidence>
<protein>
    <recommendedName>
        <fullName evidence="1">HTH cro/C1-type domain-containing protein</fullName>
    </recommendedName>
</protein>
<accession>A0A644XWG8</accession>
<evidence type="ECO:0000313" key="2">
    <source>
        <dbReference type="EMBL" id="MPM18643.1"/>
    </source>
</evidence>
<sequence>MDDRCRGERFHDARNGEPMQSVYSKTNISTSEITDLENDDKDRGVRYQDIAKLADYYGVSVDWLLCRSDSISVNPEIDSACKFSGLSEKSLRIISEMDVYTKAYFDSFIQDDLFIEIIKGAKEYGDFVFAGGETPQDVKWSAILPQLPMDITTEDLINARYLSLSKLLRKSFVDAHRRLYRHI</sequence>
<name>A0A644XWG8_9ZZZZ</name>
<comment type="caution">
    <text evidence="2">The sequence shown here is derived from an EMBL/GenBank/DDBJ whole genome shotgun (WGS) entry which is preliminary data.</text>
</comment>
<organism evidence="2">
    <name type="scientific">bioreactor metagenome</name>
    <dbReference type="NCBI Taxonomy" id="1076179"/>
    <lineage>
        <taxon>unclassified sequences</taxon>
        <taxon>metagenomes</taxon>
        <taxon>ecological metagenomes</taxon>
    </lineage>
</organism>
<dbReference type="InterPro" id="IPR001387">
    <property type="entry name" value="Cro/C1-type_HTH"/>
</dbReference>
<dbReference type="PROSITE" id="PS50943">
    <property type="entry name" value="HTH_CROC1"/>
    <property type="match status" value="1"/>
</dbReference>
<dbReference type="InterPro" id="IPR010982">
    <property type="entry name" value="Lambda_DNA-bd_dom_sf"/>
</dbReference>
<dbReference type="AlphaFoldDB" id="A0A644XWG8"/>
<dbReference type="EMBL" id="VSSQ01003023">
    <property type="protein sequence ID" value="MPM18643.1"/>
    <property type="molecule type" value="Genomic_DNA"/>
</dbReference>
<dbReference type="CDD" id="cd00093">
    <property type="entry name" value="HTH_XRE"/>
    <property type="match status" value="1"/>
</dbReference>
<reference evidence="2" key="1">
    <citation type="submission" date="2019-08" db="EMBL/GenBank/DDBJ databases">
        <authorList>
            <person name="Kucharzyk K."/>
            <person name="Murdoch R.W."/>
            <person name="Higgins S."/>
            <person name="Loffler F."/>
        </authorList>
    </citation>
    <scope>NUCLEOTIDE SEQUENCE</scope>
</reference>
<dbReference type="Gene3D" id="1.10.260.40">
    <property type="entry name" value="lambda repressor-like DNA-binding domains"/>
    <property type="match status" value="1"/>
</dbReference>